<dbReference type="EMBL" id="CALYLK010000136">
    <property type="protein sequence ID" value="CAH8233032.1"/>
    <property type="molecule type" value="Genomic_DNA"/>
</dbReference>
<keyword evidence="2" id="KW-1185">Reference proteome</keyword>
<organism evidence="1 2">
    <name type="scientific">Vibrio aestuarianus</name>
    <dbReference type="NCBI Taxonomy" id="28171"/>
    <lineage>
        <taxon>Bacteria</taxon>
        <taxon>Pseudomonadati</taxon>
        <taxon>Pseudomonadota</taxon>
        <taxon>Gammaproteobacteria</taxon>
        <taxon>Vibrionales</taxon>
        <taxon>Vibrionaceae</taxon>
        <taxon>Vibrio</taxon>
    </lineage>
</organism>
<accession>A0ABM9FR56</accession>
<protein>
    <submittedName>
        <fullName evidence="1">Uncharacterized protein</fullName>
    </submittedName>
</protein>
<dbReference type="Proteomes" id="UP001152658">
    <property type="component" value="Unassembled WGS sequence"/>
</dbReference>
<evidence type="ECO:0000313" key="2">
    <source>
        <dbReference type="Proteomes" id="UP001152658"/>
    </source>
</evidence>
<comment type="caution">
    <text evidence="1">The sequence shown here is derived from an EMBL/GenBank/DDBJ whole genome shotgun (WGS) entry which is preliminary data.</text>
</comment>
<reference evidence="1" key="1">
    <citation type="submission" date="2022-06" db="EMBL/GenBank/DDBJ databases">
        <authorList>
            <person name="Goudenege D."/>
            <person name="Le Roux F."/>
        </authorList>
    </citation>
    <scope>NUCLEOTIDE SEQUENCE</scope>
    <source>
        <strain evidence="1">12-063</strain>
    </source>
</reference>
<proteinExistence type="predicted"/>
<name>A0ABM9FR56_9VIBR</name>
<sequence>MWQNSQLTWPTSAQSIQTSAEAVTSQVGTVMNEAVSRLTTLNSDANFGRHSLSAEAQALLGLRGDLQSLLNHGTVLTVSPYQFQVGSKLESGAYLNPQAAVKTLANKLRDLSDTRRQKGQLYTVAIMLTASNMTSFASQLAELVSVFNLPDWCQVARQAQAMTTNERDKFQQPAAIVQPRFKPSSNINANPLRDYLALQGSQIATLESLANDSTNVIGKLSALAAKRSEKLSEVSTQINALKQLKGSVYSFALSGTPESIATQLVQAGAPNNHQHTLASVMLSDRHLAFFEELLCSH</sequence>
<dbReference type="RefSeq" id="WP_168522549.1">
    <property type="nucleotide sequence ID" value="NZ_CALYLA010000019.1"/>
</dbReference>
<evidence type="ECO:0000313" key="1">
    <source>
        <dbReference type="EMBL" id="CAH8233032.1"/>
    </source>
</evidence>
<gene>
    <name evidence="1" type="ORF">VAE063_950134</name>
</gene>